<feature type="compositionally biased region" description="Acidic residues" evidence="1">
    <location>
        <begin position="166"/>
        <end position="189"/>
    </location>
</feature>
<dbReference type="EMBL" id="QLNQ01000023">
    <property type="protein sequence ID" value="RCK63828.1"/>
    <property type="molecule type" value="Genomic_DNA"/>
</dbReference>
<evidence type="ECO:0000313" key="2">
    <source>
        <dbReference type="EMBL" id="RCK63828.1"/>
    </source>
</evidence>
<dbReference type="OrthoDB" id="4096201at2759"/>
<dbReference type="Proteomes" id="UP000253472">
    <property type="component" value="Unassembled WGS sequence"/>
</dbReference>
<evidence type="ECO:0000256" key="1">
    <source>
        <dbReference type="SAM" id="MobiDB-lite"/>
    </source>
</evidence>
<accession>A0A367YD97</accession>
<proteinExistence type="predicted"/>
<name>A0A367YD97_9ASCO</name>
<protein>
    <submittedName>
        <fullName evidence="2">Uncharacterized protein</fullName>
    </submittedName>
</protein>
<keyword evidence="3" id="KW-1185">Reference proteome</keyword>
<sequence>MALCSQALSASATKRSCPSLSNIYSTPNKRICLNGKVPAIGGIGFKDFYYSSSSEDDDSDEEDHPSFDSIQVRKKLIPRRSSVALAITGSETEIENFDCHQISQDEGADQNNNAVPIADTKARTRCFEYLIGAIDEAWARYCDAAASVEDDVYGYGTNNSKNIAVSEDEEDDDDDDDDDDDASVDDDTFDNNTDITDYSDFPSQHHLAAPSKPAPQQPNQSSNQLQDLKVRLTKAKYYLQELVDSNDYREIELFWKRWDMIKYSTIELVEDDDDDEIIESTIEELENGRLFL</sequence>
<gene>
    <name evidence="2" type="ORF">Cantr_10717</name>
</gene>
<organism evidence="2 3">
    <name type="scientific">Candida viswanathii</name>
    <dbReference type="NCBI Taxonomy" id="5486"/>
    <lineage>
        <taxon>Eukaryota</taxon>
        <taxon>Fungi</taxon>
        <taxon>Dikarya</taxon>
        <taxon>Ascomycota</taxon>
        <taxon>Saccharomycotina</taxon>
        <taxon>Pichiomycetes</taxon>
        <taxon>Debaryomycetaceae</taxon>
        <taxon>Candida/Lodderomyces clade</taxon>
        <taxon>Candida</taxon>
    </lineage>
</organism>
<dbReference type="AlphaFoldDB" id="A0A367YD97"/>
<reference evidence="2 3" key="1">
    <citation type="submission" date="2018-06" db="EMBL/GenBank/DDBJ databases">
        <title>Whole genome sequencing of Candida tropicalis (genome annotated by CSBL at Korea University).</title>
        <authorList>
            <person name="Ahn J."/>
        </authorList>
    </citation>
    <scope>NUCLEOTIDE SEQUENCE [LARGE SCALE GENOMIC DNA]</scope>
    <source>
        <strain evidence="2 3">ATCC 20962</strain>
    </source>
</reference>
<feature type="region of interest" description="Disordered" evidence="1">
    <location>
        <begin position="156"/>
        <end position="224"/>
    </location>
</feature>
<evidence type="ECO:0000313" key="3">
    <source>
        <dbReference type="Proteomes" id="UP000253472"/>
    </source>
</evidence>
<comment type="caution">
    <text evidence="2">The sequence shown here is derived from an EMBL/GenBank/DDBJ whole genome shotgun (WGS) entry which is preliminary data.</text>
</comment>